<dbReference type="AlphaFoldDB" id="A0A084XUQ9"/>
<name>A0A084XUQ9_9PROT</name>
<sequence>MRPPGAYAHLPDGLLHARHRSARKRAGVVLRQLEYRCVVALLGAEKQGTEESVLRVEAVGAQQRRSAVVHGLRKRLVRIDQARAKIEVAHGADHGRHGLWQHIAHAGAVAQVAEAPLARRLATAVLQVARRAEAQLEHRRRAESDVDGPLGVDSADGHGAVSDAVHIEVARIAGPHAARAGGRPFLRQQLGRQRVVRAACDGVAALEHLAELGGAGHGVEIGRVRLDVVDLPQRVDQDRRDKARRAEHELLLGARADRAFEAPARLEEGRHDGRVEHLDTITQRQAHRLEVGGDGVNVAAEQGLVLGRVLGARCADARHHKAAGPSCREVVQHTACIDQRDRAPGRLDGASYARAAEQLAPILADALDQLREVSARGRVRRPGAEALGGEVMRLRRTAGQCDGHLERDDLAAGDAHGPASLSARSMSEALAPSAIFSSAATMR</sequence>
<evidence type="ECO:0000313" key="2">
    <source>
        <dbReference type="Proteomes" id="UP000019812"/>
    </source>
</evidence>
<dbReference type="Proteomes" id="UP000019812">
    <property type="component" value="Unassembled WGS sequence"/>
</dbReference>
<dbReference type="EMBL" id="JDSS02000049">
    <property type="protein sequence ID" value="KFB66203.1"/>
    <property type="molecule type" value="Genomic_DNA"/>
</dbReference>
<gene>
    <name evidence="1" type="ORF">CAPSK01_004572</name>
</gene>
<accession>A0A084XUQ9</accession>
<organism evidence="1 2">
    <name type="scientific">Candidatus Accumulibacter vicinus</name>
    <dbReference type="NCBI Taxonomy" id="2954382"/>
    <lineage>
        <taxon>Bacteria</taxon>
        <taxon>Pseudomonadati</taxon>
        <taxon>Pseudomonadota</taxon>
        <taxon>Betaproteobacteria</taxon>
        <taxon>Candidatus Accumulibacter</taxon>
    </lineage>
</organism>
<comment type="caution">
    <text evidence="1">The sequence shown here is derived from an EMBL/GenBank/DDBJ whole genome shotgun (WGS) entry which is preliminary data.</text>
</comment>
<proteinExistence type="predicted"/>
<protein>
    <submittedName>
        <fullName evidence="1">Uncharacterized protein</fullName>
    </submittedName>
</protein>
<reference evidence="1 2" key="1">
    <citation type="submission" date="2014-07" db="EMBL/GenBank/DDBJ databases">
        <title>Expanding our view of genomic diversity in Candidatus Accumulibacter clades.</title>
        <authorList>
            <person name="Skennerton C.T."/>
            <person name="Barr J.J."/>
            <person name="Slater F.R."/>
            <person name="Bond P.L."/>
            <person name="Tyson G.W."/>
        </authorList>
    </citation>
    <scope>NUCLEOTIDE SEQUENCE [LARGE SCALE GENOMIC DNA]</scope>
    <source>
        <strain evidence="2">SK-01</strain>
    </source>
</reference>
<evidence type="ECO:0000313" key="1">
    <source>
        <dbReference type="EMBL" id="KFB66203.1"/>
    </source>
</evidence>